<dbReference type="PROSITE" id="PS51180">
    <property type="entry name" value="BRO1"/>
    <property type="match status" value="1"/>
</dbReference>
<dbReference type="GO" id="GO:0005886">
    <property type="term" value="C:plasma membrane"/>
    <property type="evidence" value="ECO:0007669"/>
    <property type="project" value="TreeGrafter"/>
</dbReference>
<dbReference type="PANTHER" id="PTHR40463:SF1">
    <property type="entry name" value="PH-RESPONSE REGULATOR PROTEIN PALC"/>
    <property type="match status" value="1"/>
</dbReference>
<proteinExistence type="inferred from homology"/>
<dbReference type="SMART" id="SM01041">
    <property type="entry name" value="BRO1"/>
    <property type="match status" value="1"/>
</dbReference>
<reference evidence="4" key="1">
    <citation type="submission" date="2023-06" db="EMBL/GenBank/DDBJ databases">
        <title>Genome-scale phylogeny and comparative genomics of the fungal order Sordariales.</title>
        <authorList>
            <consortium name="Lawrence Berkeley National Laboratory"/>
            <person name="Hensen N."/>
            <person name="Bonometti L."/>
            <person name="Westerberg I."/>
            <person name="Brannstrom I.O."/>
            <person name="Guillou S."/>
            <person name="Cros-Aarteil S."/>
            <person name="Calhoun S."/>
            <person name="Haridas S."/>
            <person name="Kuo A."/>
            <person name="Mondo S."/>
            <person name="Pangilinan J."/>
            <person name="Riley R."/>
            <person name="Labutti K."/>
            <person name="Andreopoulos B."/>
            <person name="Lipzen A."/>
            <person name="Chen C."/>
            <person name="Yanf M."/>
            <person name="Daum C."/>
            <person name="Ng V."/>
            <person name="Clum A."/>
            <person name="Steindorff A."/>
            <person name="Ohm R."/>
            <person name="Martin F."/>
            <person name="Silar P."/>
            <person name="Natvig D."/>
            <person name="Lalanne C."/>
            <person name="Gautier V."/>
            <person name="Ament-Velasquez S.L."/>
            <person name="Kruys A."/>
            <person name="Hutchinson M.I."/>
            <person name="Powell A.J."/>
            <person name="Barry K."/>
            <person name="Miller A.N."/>
            <person name="Grigoriev I.V."/>
            <person name="Debuchy R."/>
            <person name="Gladieux P."/>
            <person name="Thoren M.H."/>
            <person name="Johannesson H."/>
        </authorList>
    </citation>
    <scope>NUCLEOTIDE SEQUENCE</scope>
    <source>
        <strain evidence="4">CBS 540.89</strain>
    </source>
</reference>
<dbReference type="Proteomes" id="UP001172159">
    <property type="component" value="Unassembled WGS sequence"/>
</dbReference>
<organism evidence="4 5">
    <name type="scientific">Apiosordaria backusii</name>
    <dbReference type="NCBI Taxonomy" id="314023"/>
    <lineage>
        <taxon>Eukaryota</taxon>
        <taxon>Fungi</taxon>
        <taxon>Dikarya</taxon>
        <taxon>Ascomycota</taxon>
        <taxon>Pezizomycotina</taxon>
        <taxon>Sordariomycetes</taxon>
        <taxon>Sordariomycetidae</taxon>
        <taxon>Sordariales</taxon>
        <taxon>Lasiosphaeriaceae</taxon>
        <taxon>Apiosordaria</taxon>
    </lineage>
</organism>
<dbReference type="PANTHER" id="PTHR40463">
    <property type="entry name" value="PH-RESPONSE REGULATOR PROTEIN PALC"/>
    <property type="match status" value="1"/>
</dbReference>
<dbReference type="AlphaFoldDB" id="A0AA40B7I8"/>
<evidence type="ECO:0000313" key="5">
    <source>
        <dbReference type="Proteomes" id="UP001172159"/>
    </source>
</evidence>
<comment type="similarity">
    <text evidence="1">Belongs to the palC family.</text>
</comment>
<name>A0AA40B7I8_9PEZI</name>
<dbReference type="GO" id="GO:0071467">
    <property type="term" value="P:cellular response to pH"/>
    <property type="evidence" value="ECO:0007669"/>
    <property type="project" value="InterPro"/>
</dbReference>
<evidence type="ECO:0000256" key="2">
    <source>
        <dbReference type="ARBA" id="ARBA00022193"/>
    </source>
</evidence>
<protein>
    <recommendedName>
        <fullName evidence="2">pH-response regulator protein palC</fullName>
    </recommendedName>
</protein>
<evidence type="ECO:0000256" key="1">
    <source>
        <dbReference type="ARBA" id="ARBA00010997"/>
    </source>
</evidence>
<gene>
    <name evidence="4" type="ORF">B0T21DRAFT_370343</name>
</gene>
<evidence type="ECO:0000313" key="4">
    <source>
        <dbReference type="EMBL" id="KAK0729092.1"/>
    </source>
</evidence>
<keyword evidence="5" id="KW-1185">Reference proteome</keyword>
<accession>A0AA40B7I8</accession>
<sequence>MPYPFTLPTTSSFSFSSSFTCESHPSLPLNASTHRGVVRDTLKKFKRLPPLSSNQQPKYSEDITVTLRTAPSIEWRPTLSSPPLPGRECPRTKISSLEYDLFFTLSTLASALTLQSRTALHPLYLTTTAPVGTTHRQTAISSATKSLLDAAGIYDYLSTRAEFLSSPPPTPDITPSTIRALKSLALAEATLLAVLKDDPYPAIVQQQRNENDTEWMYKSPDIPKVRAHLFARLCLAAAEHASQAYALVNSNKINSEFVKYLDDLRRTARARACRFFGIDAELGEETGKGIGWLWAGLKELGVDREGKHAASGEKSKSSLMKGLKKEWTERREDKKVERGLDWGADAGRLEEMRVIEMLEGKWVRQNDTIMTQAIPPIGPLLAQMPTGREIHTVKPFQPPLLEPNVLEAMRAPPDRSDELGNYLSSDDERAVDSSLVGAFPGTHGEYRTGTPNYY</sequence>
<dbReference type="EMBL" id="JAUKTV010000009">
    <property type="protein sequence ID" value="KAK0729092.1"/>
    <property type="molecule type" value="Genomic_DNA"/>
</dbReference>
<dbReference type="InterPro" id="IPR004328">
    <property type="entry name" value="BRO1_dom"/>
</dbReference>
<dbReference type="InterPro" id="IPR038499">
    <property type="entry name" value="BRO1_sf"/>
</dbReference>
<feature type="domain" description="BRO1" evidence="3">
    <location>
        <begin position="1"/>
        <end position="251"/>
    </location>
</feature>
<evidence type="ECO:0000259" key="3">
    <source>
        <dbReference type="PROSITE" id="PS51180"/>
    </source>
</evidence>
<dbReference type="InterPro" id="IPR037505">
    <property type="entry name" value="pH-resp_palC"/>
</dbReference>
<comment type="caution">
    <text evidence="4">The sequence shown here is derived from an EMBL/GenBank/DDBJ whole genome shotgun (WGS) entry which is preliminary data.</text>
</comment>
<dbReference type="Gene3D" id="1.25.40.280">
    <property type="entry name" value="alix/aip1 like domains"/>
    <property type="match status" value="1"/>
</dbReference>